<dbReference type="EMBL" id="JAFLCK010000018">
    <property type="protein sequence ID" value="MBN8661263.1"/>
    <property type="molecule type" value="Genomic_DNA"/>
</dbReference>
<keyword evidence="1" id="KW-0805">Transcription regulation</keyword>
<dbReference type="InterPro" id="IPR036388">
    <property type="entry name" value="WH-like_DNA-bd_sf"/>
</dbReference>
<dbReference type="InterPro" id="IPR001845">
    <property type="entry name" value="HTH_ArsR_DNA-bd_dom"/>
</dbReference>
<dbReference type="Gene3D" id="1.10.10.10">
    <property type="entry name" value="Winged helix-like DNA-binding domain superfamily/Winged helix DNA-binding domain"/>
    <property type="match status" value="1"/>
</dbReference>
<reference evidence="6" key="1">
    <citation type="submission" date="2021-02" db="EMBL/GenBank/DDBJ databases">
        <title>Genome-Resolved Metagenomics of a Microbial Community Performing Photosynthetic Biological Nutrient Removal.</title>
        <authorList>
            <person name="Mcdaniel E.A."/>
        </authorList>
    </citation>
    <scope>NUCLEOTIDE SEQUENCE</scope>
    <source>
        <strain evidence="6">UWPOB_OBS1</strain>
    </source>
</reference>
<dbReference type="Proteomes" id="UP000664277">
    <property type="component" value="Unassembled WGS sequence"/>
</dbReference>
<evidence type="ECO:0000256" key="2">
    <source>
        <dbReference type="ARBA" id="ARBA00023125"/>
    </source>
</evidence>
<comment type="caution">
    <text evidence="6">The sequence shown here is derived from an EMBL/GenBank/DDBJ whole genome shotgun (WGS) entry which is preliminary data.</text>
</comment>
<dbReference type="PANTHER" id="PTHR43132:SF9">
    <property type="entry name" value="ARSR FAMILY TRANSCRIPTIONAL REGULATORY PROTEIN"/>
    <property type="match status" value="1"/>
</dbReference>
<proteinExistence type="predicted"/>
<dbReference type="GO" id="GO:0003700">
    <property type="term" value="F:DNA-binding transcription factor activity"/>
    <property type="evidence" value="ECO:0007669"/>
    <property type="project" value="InterPro"/>
</dbReference>
<dbReference type="PANTHER" id="PTHR43132">
    <property type="entry name" value="ARSENICAL RESISTANCE OPERON REPRESSOR ARSR-RELATED"/>
    <property type="match status" value="1"/>
</dbReference>
<sequence>MAEKKGKNENKLDNRRVDSKDRERPELKKEPLSKEALELVAARFRALGEASRLELLQHLMQGEKSVQELCQLTGSSQANISKHLSLLADQGILARRKQGLFVFYSIADQSIYTLCDTVCGALENRFAIVQKHFSHSPSER</sequence>
<dbReference type="SMART" id="SM00418">
    <property type="entry name" value="HTH_ARSR"/>
    <property type="match status" value="1"/>
</dbReference>
<organism evidence="6 7">
    <name type="scientific">Candidatus Obscuribacter phosphatis</name>
    <dbReference type="NCBI Taxonomy" id="1906157"/>
    <lineage>
        <taxon>Bacteria</taxon>
        <taxon>Bacillati</taxon>
        <taxon>Candidatus Melainabacteria</taxon>
        <taxon>Candidatus Obscuribacterales</taxon>
        <taxon>Candidatus Obscuribacteraceae</taxon>
        <taxon>Candidatus Obscuribacter</taxon>
    </lineage>
</organism>
<dbReference type="PRINTS" id="PR00778">
    <property type="entry name" value="HTHARSR"/>
</dbReference>
<feature type="domain" description="HTH arsR-type" evidence="5">
    <location>
        <begin position="32"/>
        <end position="126"/>
    </location>
</feature>
<evidence type="ECO:0000313" key="7">
    <source>
        <dbReference type="Proteomes" id="UP000664277"/>
    </source>
</evidence>
<evidence type="ECO:0000256" key="1">
    <source>
        <dbReference type="ARBA" id="ARBA00023015"/>
    </source>
</evidence>
<dbReference type="InterPro" id="IPR051011">
    <property type="entry name" value="Metal_resp_trans_reg"/>
</dbReference>
<feature type="region of interest" description="Disordered" evidence="4">
    <location>
        <begin position="1"/>
        <end position="29"/>
    </location>
</feature>
<dbReference type="CDD" id="cd00090">
    <property type="entry name" value="HTH_ARSR"/>
    <property type="match status" value="1"/>
</dbReference>
<name>A0A8J7PIZ7_9BACT</name>
<evidence type="ECO:0000259" key="5">
    <source>
        <dbReference type="PROSITE" id="PS50987"/>
    </source>
</evidence>
<dbReference type="InterPro" id="IPR011991">
    <property type="entry name" value="ArsR-like_HTH"/>
</dbReference>
<dbReference type="PROSITE" id="PS50987">
    <property type="entry name" value="HTH_ARSR_2"/>
    <property type="match status" value="1"/>
</dbReference>
<dbReference type="SUPFAM" id="SSF46785">
    <property type="entry name" value="Winged helix' DNA-binding domain"/>
    <property type="match status" value="1"/>
</dbReference>
<keyword evidence="3" id="KW-0804">Transcription</keyword>
<keyword evidence="2" id="KW-0238">DNA-binding</keyword>
<gene>
    <name evidence="6" type="ORF">J0M35_12925</name>
</gene>
<dbReference type="AlphaFoldDB" id="A0A8J7PIZ7"/>
<dbReference type="Pfam" id="PF01022">
    <property type="entry name" value="HTH_5"/>
    <property type="match status" value="1"/>
</dbReference>
<dbReference type="GO" id="GO:0003677">
    <property type="term" value="F:DNA binding"/>
    <property type="evidence" value="ECO:0007669"/>
    <property type="project" value="UniProtKB-KW"/>
</dbReference>
<evidence type="ECO:0000256" key="4">
    <source>
        <dbReference type="SAM" id="MobiDB-lite"/>
    </source>
</evidence>
<evidence type="ECO:0000313" key="6">
    <source>
        <dbReference type="EMBL" id="MBN8661263.1"/>
    </source>
</evidence>
<accession>A0A8J7PIZ7</accession>
<dbReference type="NCBIfam" id="NF033788">
    <property type="entry name" value="HTH_metalloreg"/>
    <property type="match status" value="1"/>
</dbReference>
<dbReference type="InterPro" id="IPR036390">
    <property type="entry name" value="WH_DNA-bd_sf"/>
</dbReference>
<protein>
    <submittedName>
        <fullName evidence="6">Winged helix-turn-helix transcriptional regulator</fullName>
    </submittedName>
</protein>
<evidence type="ECO:0000256" key="3">
    <source>
        <dbReference type="ARBA" id="ARBA00023163"/>
    </source>
</evidence>